<feature type="region of interest" description="Disordered" evidence="1">
    <location>
        <begin position="1"/>
        <end position="41"/>
    </location>
</feature>
<evidence type="ECO:0000313" key="2">
    <source>
        <dbReference type="EMBL" id="CAK0815266.1"/>
    </source>
</evidence>
<proteinExistence type="predicted"/>
<feature type="non-terminal residue" evidence="2">
    <location>
        <position position="1"/>
    </location>
</feature>
<dbReference type="Proteomes" id="UP001189429">
    <property type="component" value="Unassembled WGS sequence"/>
</dbReference>
<protein>
    <submittedName>
        <fullName evidence="2">Uncharacterized protein</fullName>
    </submittedName>
</protein>
<accession>A0ABN9R8N7</accession>
<name>A0ABN9R8N7_9DINO</name>
<dbReference type="EMBL" id="CAUYUJ010005874">
    <property type="protein sequence ID" value="CAK0815266.1"/>
    <property type="molecule type" value="Genomic_DNA"/>
</dbReference>
<reference evidence="2" key="1">
    <citation type="submission" date="2023-10" db="EMBL/GenBank/DDBJ databases">
        <authorList>
            <person name="Chen Y."/>
            <person name="Shah S."/>
            <person name="Dougan E. K."/>
            <person name="Thang M."/>
            <person name="Chan C."/>
        </authorList>
    </citation>
    <scope>NUCLEOTIDE SEQUENCE [LARGE SCALE GENOMIC DNA]</scope>
</reference>
<feature type="region of interest" description="Disordered" evidence="1">
    <location>
        <begin position="74"/>
        <end position="93"/>
    </location>
</feature>
<evidence type="ECO:0000256" key="1">
    <source>
        <dbReference type="SAM" id="MobiDB-lite"/>
    </source>
</evidence>
<feature type="non-terminal residue" evidence="2">
    <location>
        <position position="129"/>
    </location>
</feature>
<keyword evidence="3" id="KW-1185">Reference proteome</keyword>
<comment type="caution">
    <text evidence="2">The sequence shown here is derived from an EMBL/GenBank/DDBJ whole genome shotgun (WGS) entry which is preliminary data.</text>
</comment>
<feature type="compositionally biased region" description="Low complexity" evidence="1">
    <location>
        <begin position="15"/>
        <end position="26"/>
    </location>
</feature>
<sequence length="129" mass="13652">DPLGAPPFCRPGPVGPRSRRGPAGSACRHRRWGGGGGGAQAALAATPDVEVESEAELLSDERIQSSMELLAEYSEERHPGHTPGRFAGPGPEYDAMEFDGVRWKMRPQLGEGGEATSTALARLSQNDQA</sequence>
<feature type="region of interest" description="Disordered" evidence="1">
    <location>
        <begin position="109"/>
        <end position="129"/>
    </location>
</feature>
<gene>
    <name evidence="2" type="ORF">PCOR1329_LOCUS18619</name>
</gene>
<feature type="compositionally biased region" description="Pro residues" evidence="1">
    <location>
        <begin position="1"/>
        <end position="14"/>
    </location>
</feature>
<evidence type="ECO:0000313" key="3">
    <source>
        <dbReference type="Proteomes" id="UP001189429"/>
    </source>
</evidence>
<organism evidence="2 3">
    <name type="scientific">Prorocentrum cordatum</name>
    <dbReference type="NCBI Taxonomy" id="2364126"/>
    <lineage>
        <taxon>Eukaryota</taxon>
        <taxon>Sar</taxon>
        <taxon>Alveolata</taxon>
        <taxon>Dinophyceae</taxon>
        <taxon>Prorocentrales</taxon>
        <taxon>Prorocentraceae</taxon>
        <taxon>Prorocentrum</taxon>
    </lineage>
</organism>
<feature type="compositionally biased region" description="Polar residues" evidence="1">
    <location>
        <begin position="115"/>
        <end position="129"/>
    </location>
</feature>